<organism evidence="3 4">
    <name type="scientific">Stieleria marina</name>
    <dbReference type="NCBI Taxonomy" id="1930275"/>
    <lineage>
        <taxon>Bacteria</taxon>
        <taxon>Pseudomonadati</taxon>
        <taxon>Planctomycetota</taxon>
        <taxon>Planctomycetia</taxon>
        <taxon>Pirellulales</taxon>
        <taxon>Pirellulaceae</taxon>
        <taxon>Stieleria</taxon>
    </lineage>
</organism>
<keyword evidence="1" id="KW-0472">Membrane</keyword>
<name>A0A517P1S7_9BACT</name>
<evidence type="ECO:0000313" key="3">
    <source>
        <dbReference type="EMBL" id="QDT13303.1"/>
    </source>
</evidence>
<dbReference type="InterPro" id="IPR012495">
    <property type="entry name" value="TadE-like_dom"/>
</dbReference>
<dbReference type="Pfam" id="PF07811">
    <property type="entry name" value="TadE"/>
    <property type="match status" value="1"/>
</dbReference>
<feature type="domain" description="TadE-like" evidence="2">
    <location>
        <begin position="24"/>
        <end position="66"/>
    </location>
</feature>
<dbReference type="Proteomes" id="UP000319817">
    <property type="component" value="Chromosome"/>
</dbReference>
<reference evidence="3 4" key="1">
    <citation type="submission" date="2019-02" db="EMBL/GenBank/DDBJ databases">
        <title>Deep-cultivation of Planctomycetes and their phenomic and genomic characterization uncovers novel biology.</title>
        <authorList>
            <person name="Wiegand S."/>
            <person name="Jogler M."/>
            <person name="Boedeker C."/>
            <person name="Pinto D."/>
            <person name="Vollmers J."/>
            <person name="Rivas-Marin E."/>
            <person name="Kohn T."/>
            <person name="Peeters S.H."/>
            <person name="Heuer A."/>
            <person name="Rast P."/>
            <person name="Oberbeckmann S."/>
            <person name="Bunk B."/>
            <person name="Jeske O."/>
            <person name="Meyerdierks A."/>
            <person name="Storesund J.E."/>
            <person name="Kallscheuer N."/>
            <person name="Luecker S."/>
            <person name="Lage O.M."/>
            <person name="Pohl T."/>
            <person name="Merkel B.J."/>
            <person name="Hornburger P."/>
            <person name="Mueller R.-W."/>
            <person name="Bruemmer F."/>
            <person name="Labrenz M."/>
            <person name="Spormann A.M."/>
            <person name="Op den Camp H."/>
            <person name="Overmann J."/>
            <person name="Amann R."/>
            <person name="Jetten M.S.M."/>
            <person name="Mascher T."/>
            <person name="Medema M.H."/>
            <person name="Devos D.P."/>
            <person name="Kaster A.-K."/>
            <person name="Ovreas L."/>
            <person name="Rohde M."/>
            <person name="Galperin M.Y."/>
            <person name="Jogler C."/>
        </authorList>
    </citation>
    <scope>NUCLEOTIDE SEQUENCE [LARGE SCALE GENOMIC DNA]</scope>
    <source>
        <strain evidence="3 4">K23_9</strain>
    </source>
</reference>
<evidence type="ECO:0000313" key="4">
    <source>
        <dbReference type="Proteomes" id="UP000319817"/>
    </source>
</evidence>
<dbReference type="RefSeq" id="WP_145421056.1">
    <property type="nucleotide sequence ID" value="NZ_CP036526.1"/>
</dbReference>
<evidence type="ECO:0000259" key="2">
    <source>
        <dbReference type="Pfam" id="PF07811"/>
    </source>
</evidence>
<dbReference type="EMBL" id="CP036526">
    <property type="protein sequence ID" value="QDT13303.1"/>
    <property type="molecule type" value="Genomic_DNA"/>
</dbReference>
<proteinExistence type="predicted"/>
<protein>
    <submittedName>
        <fullName evidence="3">TadE-like protein</fullName>
    </submittedName>
</protein>
<dbReference type="OrthoDB" id="271198at2"/>
<sequence>MKLHVKNFRQNRPVKRLGAKNRQGAAMVEFAIVAPILFLFFFAAFEFCRVNMIRHTADNAVYEGARVAIIPGATAAEAEAEARLILNSLGLNNVTVTVTPNTIDRTTEEVTVSAEIPLDQNSFIPHVFTSGRSVDRELTMRREGVRRDNTAS</sequence>
<feature type="transmembrane region" description="Helical" evidence="1">
    <location>
        <begin position="25"/>
        <end position="45"/>
    </location>
</feature>
<gene>
    <name evidence="3" type="ORF">K239x_53210</name>
</gene>
<evidence type="ECO:0000256" key="1">
    <source>
        <dbReference type="SAM" id="Phobius"/>
    </source>
</evidence>
<accession>A0A517P1S7</accession>
<keyword evidence="1" id="KW-1133">Transmembrane helix</keyword>
<keyword evidence="4" id="KW-1185">Reference proteome</keyword>
<keyword evidence="1" id="KW-0812">Transmembrane</keyword>
<dbReference type="AlphaFoldDB" id="A0A517P1S7"/>